<evidence type="ECO:0000259" key="1">
    <source>
        <dbReference type="Pfam" id="PF00534"/>
    </source>
</evidence>
<dbReference type="GO" id="GO:0016757">
    <property type="term" value="F:glycosyltransferase activity"/>
    <property type="evidence" value="ECO:0007669"/>
    <property type="project" value="InterPro"/>
</dbReference>
<dbReference type="InterPro" id="IPR050194">
    <property type="entry name" value="Glycosyltransferase_grp1"/>
</dbReference>
<dbReference type="EMBL" id="CP051774">
    <property type="protein sequence ID" value="QJE96982.1"/>
    <property type="molecule type" value="Genomic_DNA"/>
</dbReference>
<name>A0A858RJF7_9BACT</name>
<reference evidence="2 3" key="1">
    <citation type="submission" date="2020-04" db="EMBL/GenBank/DDBJ databases">
        <title>Luteolibacter sp. G-1-1-1 isolated from soil.</title>
        <authorList>
            <person name="Dahal R.H."/>
        </authorList>
    </citation>
    <scope>NUCLEOTIDE SEQUENCE [LARGE SCALE GENOMIC DNA]</scope>
    <source>
        <strain evidence="2 3">G-1-1-1</strain>
    </source>
</reference>
<gene>
    <name evidence="2" type="ORF">HHL09_14690</name>
</gene>
<feature type="domain" description="Glycosyl transferase family 1" evidence="1">
    <location>
        <begin position="202"/>
        <end position="362"/>
    </location>
</feature>
<dbReference type="Proteomes" id="UP000501812">
    <property type="component" value="Chromosome"/>
</dbReference>
<dbReference type="SUPFAM" id="SSF53756">
    <property type="entry name" value="UDP-Glycosyltransferase/glycogen phosphorylase"/>
    <property type="match status" value="1"/>
</dbReference>
<dbReference type="Pfam" id="PF00534">
    <property type="entry name" value="Glycos_transf_1"/>
    <property type="match status" value="1"/>
</dbReference>
<keyword evidence="2" id="KW-0808">Transferase</keyword>
<accession>A0A858RJF7</accession>
<organism evidence="2 3">
    <name type="scientific">Luteolibacter luteus</name>
    <dbReference type="NCBI Taxonomy" id="2728835"/>
    <lineage>
        <taxon>Bacteria</taxon>
        <taxon>Pseudomonadati</taxon>
        <taxon>Verrucomicrobiota</taxon>
        <taxon>Verrucomicrobiia</taxon>
        <taxon>Verrucomicrobiales</taxon>
        <taxon>Verrucomicrobiaceae</taxon>
        <taxon>Luteolibacter</taxon>
    </lineage>
</organism>
<proteinExistence type="predicted"/>
<dbReference type="RefSeq" id="WP_169455382.1">
    <property type="nucleotide sequence ID" value="NZ_CP051774.1"/>
</dbReference>
<dbReference type="CDD" id="cd03801">
    <property type="entry name" value="GT4_PimA-like"/>
    <property type="match status" value="1"/>
</dbReference>
<dbReference type="PANTHER" id="PTHR45947:SF3">
    <property type="entry name" value="SULFOQUINOVOSYL TRANSFERASE SQD2"/>
    <property type="match status" value="1"/>
</dbReference>
<keyword evidence="3" id="KW-1185">Reference proteome</keyword>
<dbReference type="InterPro" id="IPR001296">
    <property type="entry name" value="Glyco_trans_1"/>
</dbReference>
<dbReference type="AlphaFoldDB" id="A0A858RJF7"/>
<evidence type="ECO:0000313" key="2">
    <source>
        <dbReference type="EMBL" id="QJE96982.1"/>
    </source>
</evidence>
<dbReference type="Gene3D" id="3.40.50.2000">
    <property type="entry name" value="Glycogen Phosphorylase B"/>
    <property type="match status" value="2"/>
</dbReference>
<protein>
    <submittedName>
        <fullName evidence="2">Glycosyltransferase family 4 protein</fullName>
    </submittedName>
</protein>
<dbReference type="KEGG" id="luo:HHL09_14690"/>
<sequence>MSRDPIAPRVLIAAMLKWYLHHTAKAFEQRDALAGYWVSNANITGVGNYRRIWPYHLLKKPFYHLPFVQLEEWTRWLFLPAYDAWLSRQAIPSACNVVMGPMGSCIPLFDLADRQERGILKVFDAPNSHPRLHAELWRRECGEFMPGYEVPFPDWVVERISREIEQADLILCPSDFVKESMVAQGVPPAKCHVRHFGVDTSIFKPREAVPESPVFVSVGSVCLRKGHQYLFRAFAKLRETFPHARLICIGGIRPDFDQEWPLWRDLIEHHPFLPQPRIAEILQGATAFVLPSVEEGFARVLSEAMAAGLPLIATHESGATTVVRNQVEGIIIPSRDIRALQDAMLLLAKDQALNRSMGEAALKAGALRNTWQDYGDNLLEGISQAMAAKS</sequence>
<dbReference type="PANTHER" id="PTHR45947">
    <property type="entry name" value="SULFOQUINOVOSYL TRANSFERASE SQD2"/>
    <property type="match status" value="1"/>
</dbReference>
<evidence type="ECO:0000313" key="3">
    <source>
        <dbReference type="Proteomes" id="UP000501812"/>
    </source>
</evidence>